<dbReference type="InterPro" id="IPR015943">
    <property type="entry name" value="WD40/YVTN_repeat-like_dom_sf"/>
</dbReference>
<dbReference type="InterPro" id="IPR002372">
    <property type="entry name" value="PQQ_rpt_dom"/>
</dbReference>
<name>A0A5J4PWX7_9ZZZZ</name>
<accession>A0A5J4PWX7</accession>
<dbReference type="Gene3D" id="2.130.10.10">
    <property type="entry name" value="YVTN repeat-like/Quinoprotein amine dehydrogenase"/>
    <property type="match status" value="2"/>
</dbReference>
<sequence length="354" mass="39188">NNGQNWLLFRGDTEFSGYADVKLSPKPVLLWNYKSEARTASSPVVYNRTAYWCDKRGRIYGVNRNGELCFDYNFNTAVEATPMIHDSILYIGRIDGFMSAVSLATKDTVWNFETLGQISASPNVGTFREKQAVVFGSYDNYLYCLDKETGKEINRFESGYYINGAVALWKDHFISGGCDAWLRIINGTTGTPSDSIKLDTYIPASPAIDGNSCYIADHLGNVYEIGIKEGKFSQSQKIVEATNESGTFVSVPALSKKMLYILSDDRNLYAINRKDGSVQWKYLQKGDSGESSPVVCSDKVIACSKNGFVSLLDAATGELLWEYDTGEQITASPAVIKDAFYILTAKGTLFCFGK</sequence>
<keyword evidence="2" id="KW-0418">Kinase</keyword>
<evidence type="ECO:0000259" key="1">
    <source>
        <dbReference type="Pfam" id="PF13360"/>
    </source>
</evidence>
<dbReference type="EC" id="2.7.11.1" evidence="2"/>
<dbReference type="InterPro" id="IPR018391">
    <property type="entry name" value="PQQ_b-propeller_rpt"/>
</dbReference>
<proteinExistence type="predicted"/>
<dbReference type="EMBL" id="SNRY01006115">
    <property type="protein sequence ID" value="KAA6313311.1"/>
    <property type="molecule type" value="Genomic_DNA"/>
</dbReference>
<keyword evidence="2" id="KW-0808">Transferase</keyword>
<protein>
    <submittedName>
        <fullName evidence="2">Serine/threonine-protein kinase AfsK</fullName>
        <ecNumber evidence="2">2.7.11.1</ecNumber>
    </submittedName>
</protein>
<feature type="domain" description="Pyrrolo-quinoline quinone repeat" evidence="1">
    <location>
        <begin position="201"/>
        <end position="352"/>
    </location>
</feature>
<feature type="non-terminal residue" evidence="2">
    <location>
        <position position="1"/>
    </location>
</feature>
<comment type="caution">
    <text evidence="2">The sequence shown here is derived from an EMBL/GenBank/DDBJ whole genome shotgun (WGS) entry which is preliminary data.</text>
</comment>
<dbReference type="PANTHER" id="PTHR34512">
    <property type="entry name" value="CELL SURFACE PROTEIN"/>
    <property type="match status" value="1"/>
</dbReference>
<dbReference type="AlphaFoldDB" id="A0A5J4PWX7"/>
<dbReference type="GO" id="GO:0004674">
    <property type="term" value="F:protein serine/threonine kinase activity"/>
    <property type="evidence" value="ECO:0007669"/>
    <property type="project" value="UniProtKB-EC"/>
</dbReference>
<dbReference type="PANTHER" id="PTHR34512:SF30">
    <property type="entry name" value="OUTER MEMBRANE PROTEIN ASSEMBLY FACTOR BAMB"/>
    <property type="match status" value="1"/>
</dbReference>
<evidence type="ECO:0000313" key="2">
    <source>
        <dbReference type="EMBL" id="KAA6313311.1"/>
    </source>
</evidence>
<feature type="domain" description="Pyrrolo-quinoline quinone repeat" evidence="1">
    <location>
        <begin position="30"/>
        <end position="152"/>
    </location>
</feature>
<reference evidence="2" key="1">
    <citation type="submission" date="2019-03" db="EMBL/GenBank/DDBJ databases">
        <title>Single cell metagenomics reveals metabolic interactions within the superorganism composed of flagellate Streblomastix strix and complex community of Bacteroidetes bacteria on its surface.</title>
        <authorList>
            <person name="Treitli S.C."/>
            <person name="Kolisko M."/>
            <person name="Husnik F."/>
            <person name="Keeling P."/>
            <person name="Hampl V."/>
        </authorList>
    </citation>
    <scope>NUCLEOTIDE SEQUENCE</scope>
    <source>
        <strain evidence="2">STM</strain>
    </source>
</reference>
<organism evidence="2">
    <name type="scientific">termite gut metagenome</name>
    <dbReference type="NCBI Taxonomy" id="433724"/>
    <lineage>
        <taxon>unclassified sequences</taxon>
        <taxon>metagenomes</taxon>
        <taxon>organismal metagenomes</taxon>
    </lineage>
</organism>
<dbReference type="Pfam" id="PF13360">
    <property type="entry name" value="PQQ_2"/>
    <property type="match status" value="2"/>
</dbReference>
<dbReference type="SUPFAM" id="SSF50998">
    <property type="entry name" value="Quinoprotein alcohol dehydrogenase-like"/>
    <property type="match status" value="1"/>
</dbReference>
<dbReference type="SMART" id="SM00564">
    <property type="entry name" value="PQQ"/>
    <property type="match status" value="6"/>
</dbReference>
<dbReference type="InterPro" id="IPR011047">
    <property type="entry name" value="Quinoprotein_ADH-like_sf"/>
</dbReference>
<gene>
    <name evidence="2" type="ORF">EZS27_035897</name>
</gene>